<name>A0A5J5F0K6_9PEZI</name>
<evidence type="ECO:0000256" key="5">
    <source>
        <dbReference type="ARBA" id="ARBA00023128"/>
    </source>
</evidence>
<feature type="repeat" description="ANK" evidence="7">
    <location>
        <begin position="569"/>
        <end position="593"/>
    </location>
</feature>
<dbReference type="SUPFAM" id="SSF53474">
    <property type="entry name" value="alpha/beta-Hydrolases"/>
    <property type="match status" value="1"/>
</dbReference>
<gene>
    <name evidence="9" type="ORF">FN846DRAFT_942526</name>
</gene>
<dbReference type="Pfam" id="PF12796">
    <property type="entry name" value="Ank_2"/>
    <property type="match status" value="1"/>
</dbReference>
<dbReference type="InParanoid" id="A0A5J5F0K6"/>
<dbReference type="SMART" id="SM00248">
    <property type="entry name" value="ANK"/>
    <property type="match status" value="2"/>
</dbReference>
<feature type="compositionally biased region" description="Pro residues" evidence="8">
    <location>
        <begin position="434"/>
        <end position="489"/>
    </location>
</feature>
<dbReference type="PROSITE" id="PS50297">
    <property type="entry name" value="ANK_REP_REGION"/>
    <property type="match status" value="1"/>
</dbReference>
<dbReference type="PANTHER" id="PTHR48182">
    <property type="entry name" value="PROTEIN SERAC1"/>
    <property type="match status" value="1"/>
</dbReference>
<evidence type="ECO:0000256" key="1">
    <source>
        <dbReference type="ARBA" id="ARBA00004173"/>
    </source>
</evidence>
<sequence>MSEEVIYRTFRIRQIPFGVTKAKLDQGLRTFFGDSYQEDFISTLVPVDGTYQCATVSPEEGVPEKFARCKPGQRPKSIKIPQVGDDLTLDCDFDGMTPLYAAENPQVDIIAVTGLAGHAYGSWRAPESHKMWLRDFLPKDFRNAGLDVRVLTYGYNAKLVGSASSSSFRDFAKQFTSAVNNARSLPSERERPIIFIGHSIGGLVIKQALADARPPDHSEEQRRMFNSSAALFFFGVPNKGLNNQNLLSMVKGQKNETLIRDLQEDSPLLLGAYENFLRGFTFDDCRITSFYETEDTKTAVQQPDGTWKRTGPAIRMVSTSSATWVSPNEKVYDQLPIEADHSAMVKFYGPSDEIYRTVKSKIQQAVEKAPGVIKTRLSRLESKPGQAGLATPPASPGSNSPPTSNAPQAGHISPPPLPAYSPPPQASPVQQYPAPLPSPPLSSSPAPPVGSGPHPQTPSYPSPPASSFPAPPTGTIPNSAPPNSAPPNSAPEEFVNPRPAINPGYARAQMKKDVRDGNLDAVLDLLKNGADPNMFNGRSMVFFAAEKGFLAVLKALRSYGASLSANAQDPFTPLYMATRNGHIETVRYLLQNGQRPQDKWKNKSALEVAAKGKNTQIYQLLKDWPS</sequence>
<dbReference type="GO" id="GO:0016020">
    <property type="term" value="C:membrane"/>
    <property type="evidence" value="ECO:0007669"/>
    <property type="project" value="UniProtKB-SubCell"/>
</dbReference>
<dbReference type="PANTHER" id="PTHR48182:SF2">
    <property type="entry name" value="PROTEIN SERAC1"/>
    <property type="match status" value="1"/>
</dbReference>
<evidence type="ECO:0000313" key="10">
    <source>
        <dbReference type="Proteomes" id="UP000326924"/>
    </source>
</evidence>
<comment type="caution">
    <text evidence="9">The sequence shown here is derived from an EMBL/GenBank/DDBJ whole genome shotgun (WGS) entry which is preliminary data.</text>
</comment>
<dbReference type="InterPro" id="IPR029058">
    <property type="entry name" value="AB_hydrolase_fold"/>
</dbReference>
<organism evidence="9 10">
    <name type="scientific">Sphaerosporella brunnea</name>
    <dbReference type="NCBI Taxonomy" id="1250544"/>
    <lineage>
        <taxon>Eukaryota</taxon>
        <taxon>Fungi</taxon>
        <taxon>Dikarya</taxon>
        <taxon>Ascomycota</taxon>
        <taxon>Pezizomycotina</taxon>
        <taxon>Pezizomycetes</taxon>
        <taxon>Pezizales</taxon>
        <taxon>Pyronemataceae</taxon>
        <taxon>Sphaerosporella</taxon>
    </lineage>
</organism>
<dbReference type="Gene3D" id="3.40.50.1820">
    <property type="entry name" value="alpha/beta hydrolase"/>
    <property type="match status" value="1"/>
</dbReference>
<dbReference type="PROSITE" id="PS50088">
    <property type="entry name" value="ANK_REPEAT"/>
    <property type="match status" value="1"/>
</dbReference>
<proteinExistence type="predicted"/>
<feature type="region of interest" description="Disordered" evidence="8">
    <location>
        <begin position="377"/>
        <end position="498"/>
    </location>
</feature>
<protein>
    <submittedName>
        <fullName evidence="9">Uncharacterized protein</fullName>
    </submittedName>
</protein>
<evidence type="ECO:0000256" key="7">
    <source>
        <dbReference type="PROSITE-ProRule" id="PRU00023"/>
    </source>
</evidence>
<dbReference type="Gene3D" id="1.25.40.20">
    <property type="entry name" value="Ankyrin repeat-containing domain"/>
    <property type="match status" value="1"/>
</dbReference>
<feature type="compositionally biased region" description="Polar residues" evidence="8">
    <location>
        <begin position="396"/>
        <end position="407"/>
    </location>
</feature>
<evidence type="ECO:0000256" key="8">
    <source>
        <dbReference type="SAM" id="MobiDB-lite"/>
    </source>
</evidence>
<evidence type="ECO:0000313" key="9">
    <source>
        <dbReference type="EMBL" id="KAA8909379.1"/>
    </source>
</evidence>
<dbReference type="GO" id="GO:0005739">
    <property type="term" value="C:mitochondrion"/>
    <property type="evidence" value="ECO:0007669"/>
    <property type="project" value="UniProtKB-SubCell"/>
</dbReference>
<keyword evidence="6" id="KW-0472">Membrane</keyword>
<keyword evidence="5" id="KW-0496">Mitochondrion</keyword>
<reference evidence="9 10" key="1">
    <citation type="submission" date="2019-09" db="EMBL/GenBank/DDBJ databases">
        <title>Draft genome of the ectomycorrhizal ascomycete Sphaerosporella brunnea.</title>
        <authorList>
            <consortium name="DOE Joint Genome Institute"/>
            <person name="Benucci G.M."/>
            <person name="Marozzi G."/>
            <person name="Antonielli L."/>
            <person name="Sanchez S."/>
            <person name="Marco P."/>
            <person name="Wang X."/>
            <person name="Falini L.B."/>
            <person name="Barry K."/>
            <person name="Haridas S."/>
            <person name="Lipzen A."/>
            <person name="Labutti K."/>
            <person name="Grigoriev I.V."/>
            <person name="Murat C."/>
            <person name="Martin F."/>
            <person name="Albertini E."/>
            <person name="Donnini D."/>
            <person name="Bonito G."/>
        </authorList>
    </citation>
    <scope>NUCLEOTIDE SEQUENCE [LARGE SCALE GENOMIC DNA]</scope>
    <source>
        <strain evidence="9 10">Sb_GMNB300</strain>
    </source>
</reference>
<keyword evidence="10" id="KW-1185">Reference proteome</keyword>
<dbReference type="GO" id="GO:0005783">
    <property type="term" value="C:endoplasmic reticulum"/>
    <property type="evidence" value="ECO:0007669"/>
    <property type="project" value="UniProtKB-SubCell"/>
</dbReference>
<evidence type="ECO:0000256" key="4">
    <source>
        <dbReference type="ARBA" id="ARBA00022824"/>
    </source>
</evidence>
<evidence type="ECO:0000256" key="6">
    <source>
        <dbReference type="ARBA" id="ARBA00023136"/>
    </source>
</evidence>
<accession>A0A5J5F0K6</accession>
<dbReference type="OrthoDB" id="7464126at2759"/>
<comment type="subcellular location">
    <subcellularLocation>
        <location evidence="2">Endoplasmic reticulum</location>
    </subcellularLocation>
    <subcellularLocation>
        <location evidence="3">Membrane</location>
    </subcellularLocation>
    <subcellularLocation>
        <location evidence="1">Mitochondrion</location>
    </subcellularLocation>
</comment>
<dbReference type="Proteomes" id="UP000326924">
    <property type="component" value="Unassembled WGS sequence"/>
</dbReference>
<dbReference type="AlphaFoldDB" id="A0A5J5F0K6"/>
<evidence type="ECO:0000256" key="2">
    <source>
        <dbReference type="ARBA" id="ARBA00004240"/>
    </source>
</evidence>
<evidence type="ECO:0000256" key="3">
    <source>
        <dbReference type="ARBA" id="ARBA00004370"/>
    </source>
</evidence>
<dbReference type="EMBL" id="VXIS01000058">
    <property type="protein sequence ID" value="KAA8909379.1"/>
    <property type="molecule type" value="Genomic_DNA"/>
</dbReference>
<feature type="compositionally biased region" description="Pro residues" evidence="8">
    <location>
        <begin position="413"/>
        <end position="426"/>
    </location>
</feature>
<keyword evidence="7" id="KW-0040">ANK repeat</keyword>
<dbReference type="InterPro" id="IPR002110">
    <property type="entry name" value="Ankyrin_rpt"/>
</dbReference>
<keyword evidence="4" id="KW-0256">Endoplasmic reticulum</keyword>
<dbReference type="InterPro" id="IPR036770">
    <property type="entry name" value="Ankyrin_rpt-contain_sf"/>
</dbReference>
<dbReference type="SUPFAM" id="SSF48403">
    <property type="entry name" value="Ankyrin repeat"/>
    <property type="match status" value="1"/>
</dbReference>
<dbReference type="InterPro" id="IPR052374">
    <property type="entry name" value="SERAC1"/>
</dbReference>